<proteinExistence type="predicted"/>
<evidence type="ECO:0000259" key="6">
    <source>
        <dbReference type="Pfam" id="PF04182"/>
    </source>
</evidence>
<evidence type="ECO:0000256" key="5">
    <source>
        <dbReference type="ARBA" id="ARBA00023242"/>
    </source>
</evidence>
<dbReference type="GO" id="GO:0006384">
    <property type="term" value="P:transcription initiation at RNA polymerase III promoter"/>
    <property type="evidence" value="ECO:0007669"/>
    <property type="project" value="InterPro"/>
</dbReference>
<gene>
    <name evidence="9" type="ORF">MERGE_002131</name>
</gene>
<reference evidence="9" key="1">
    <citation type="submission" date="2020-06" db="EMBL/GenBank/DDBJ databases">
        <title>Genomes of multiple members of Pneumocystis genus reveal paths to human pathogen Pneumocystis jirovecii.</title>
        <authorList>
            <person name="Cisse O.H."/>
            <person name="Ma L."/>
            <person name="Dekker J."/>
            <person name="Khil P."/>
            <person name="Jo J."/>
            <person name="Brenchley J."/>
            <person name="Blair R."/>
            <person name="Pahar B."/>
            <person name="Chabe M."/>
            <person name="Van Rompay K.A."/>
            <person name="Keesler R."/>
            <person name="Sukura A."/>
            <person name="Hirsch V."/>
            <person name="Kutty G."/>
            <person name="Liu Y."/>
            <person name="Peng L."/>
            <person name="Chen J."/>
            <person name="Song J."/>
            <person name="Weissenbacher-Lang C."/>
            <person name="Xu J."/>
            <person name="Upham N.S."/>
            <person name="Stajich J.E."/>
            <person name="Cuomo C.A."/>
            <person name="Cushion M.T."/>
            <person name="Kovacs J.A."/>
        </authorList>
    </citation>
    <scope>NUCLEOTIDE SEQUENCE</scope>
    <source>
        <strain evidence="9">2A</strain>
    </source>
</reference>
<feature type="domain" description="General transcription factor 3C polypeptide 1 winged-helix" evidence="8">
    <location>
        <begin position="1"/>
        <end position="81"/>
    </location>
</feature>
<dbReference type="Pfam" id="PF04182">
    <property type="entry name" value="B-block_TFIIIC"/>
    <property type="match status" value="1"/>
</dbReference>
<keyword evidence="2" id="KW-0597">Phosphoprotein</keyword>
<sequence length="1344" mass="155007">MDDLLVYSVEQVAFEGSKGCSLSRLWEIVQEFYNIHFDSCDYSMDHDFKSYFWASFVSLPEIVLNEVHEKSTPSNMILKHVKTKQVDLKSLKKHYKNNLRISVILEKQFLVLTGKELDEGNKYVARYFDLLSIICKHKAKGINQVDLVKQLNIDSRSLPSRINPLIEKGLVIRLPIIISKAQTFLLIHSHYANDSLKRNQNNSQDTEDIDNILKTMSCDMLILSVFIRSMEQLGFLERCRVANNKGYSKCVKLIKPYNIDIMKEESEMNMDSNDDSSSSTDNNDNKDEVFFDLIEPAITISRDLTIEFLLFQEIKNSGKNGISGPELKKRVLGDQWSRPLQLVLDKLSLTREKSSNLNDIQPKHLSYFTIYKEQEFVGRVNQYRYLSSLSYQTFCLENNITNRTNLTDLNVIFPIYDESKLYSYDENPNISNRNIRSKLAKLEKTKKYSNDIIEDLGEGKLFKDSDIKNDMSQNFLHVDSNEKKTEDKLVDSDFAGSKLRSKRENSEERAQEIFSHKRLKKVSIKSPTNTLTPSSSVLSRNNILDDSESLNSVSIMKDHGSQTPALTSTFLHETSADPLKEFTLQKHIDKNDSNGNMDYRIDPIDDSVPKKDSILEFSDESISNNNTTNDKKSELSFPTYDSRISLAYVRRQNLILEILDKNGGILQGGKYLNDKYNLAFKNKSCSSSDYEIDRKTMEKTLDSLKRTGKIHHICVAYTNSKGTKNMFWIVADAKYDIDGVEINNFKNKILKERSMKPQISKPLPLKIEDLVVDFPSKLKRKCLSFTDNSKSPESSHTQYNHVSENHISQEHELISQNASIINDESLSSIVSETKTSFVPAFINDDKLVLQKPDIKTITKSETGRKLLLRKKLLNYNTADVFPFIGKHRFLNKNTSDDGINEINDYQRICKSPSIRRKNNFTLNDDDILVRAIFLSKWAYGGNAGFIDWELIKKVLPRYSEAEIKSRFSTLRSKNYIKEIGNFFASFWESHYQNAIENEILSPISPETNYSDILKLIEYSKTLDILENYDDIELPDTIEEITANYIIKNINKTDDIRHNFFDASLSLNAREIILYETAFSYSDIDHSFQNQDDVKSIIKSILITPEENYDPEVAKKLLESYEEDHIESVLQELIQERLIVRSKSELNRILPGRNYRFSDKFLLTFKTCLSDFLFPQAMEFYTRVTQEFQNNNTVTLSEFINSGSMACILDLVAHNYVTLSIENAMDVFSDHIHQYNTQNWEDYNIDFPVVAQLKDISYISLDKSIKYESSLKNYVWIDISGNILKSVYDQYLQTILSLIIQRPGINLFELTCILHPAADIQEIKTIIFSLTPKIVNNNEGALFIV</sequence>
<dbReference type="Pfam" id="PF20222">
    <property type="entry name" value="DUF6581"/>
    <property type="match status" value="1"/>
</dbReference>
<dbReference type="GO" id="GO:0005634">
    <property type="term" value="C:nucleus"/>
    <property type="evidence" value="ECO:0007669"/>
    <property type="project" value="UniProtKB-SubCell"/>
</dbReference>
<keyword evidence="5" id="KW-0539">Nucleus</keyword>
<dbReference type="EMBL" id="CP054535">
    <property type="protein sequence ID" value="QSL64827.1"/>
    <property type="molecule type" value="Genomic_DNA"/>
</dbReference>
<evidence type="ECO:0000313" key="10">
    <source>
        <dbReference type="Proteomes" id="UP000663699"/>
    </source>
</evidence>
<feature type="domain" description="Transcription factor tau subunit sfc3/Tfc3 C-terminal" evidence="7">
    <location>
        <begin position="915"/>
        <end position="1309"/>
    </location>
</feature>
<evidence type="ECO:0000256" key="3">
    <source>
        <dbReference type="ARBA" id="ARBA00023125"/>
    </source>
</evidence>
<dbReference type="InterPro" id="IPR056428">
    <property type="entry name" value="WH_GTF3C1"/>
</dbReference>
<keyword evidence="4" id="KW-0804">Transcription</keyword>
<feature type="domain" description="B-block binding subunit of TFIIIC" evidence="6">
    <location>
        <begin position="128"/>
        <end position="193"/>
    </location>
</feature>
<dbReference type="GO" id="GO:0003677">
    <property type="term" value="F:DNA binding"/>
    <property type="evidence" value="ECO:0007669"/>
    <property type="project" value="UniProtKB-KW"/>
</dbReference>
<protein>
    <recommendedName>
        <fullName evidence="11">B-block binding subunit of TFIIIC domain-containing protein</fullName>
    </recommendedName>
</protein>
<dbReference type="PANTHER" id="PTHR15180">
    <property type="entry name" value="GENERAL TRANSCRIPTION FACTOR 3C POLYPEPTIDE 1"/>
    <property type="match status" value="1"/>
</dbReference>
<dbReference type="GO" id="GO:0000127">
    <property type="term" value="C:transcription factor TFIIIC complex"/>
    <property type="evidence" value="ECO:0007669"/>
    <property type="project" value="InterPro"/>
</dbReference>
<evidence type="ECO:0008006" key="11">
    <source>
        <dbReference type="Google" id="ProtNLM"/>
    </source>
</evidence>
<evidence type="ECO:0000259" key="7">
    <source>
        <dbReference type="Pfam" id="PF20222"/>
    </source>
</evidence>
<organism evidence="9 10">
    <name type="scientific">Pneumocystis wakefieldiae</name>
    <dbReference type="NCBI Taxonomy" id="38082"/>
    <lineage>
        <taxon>Eukaryota</taxon>
        <taxon>Fungi</taxon>
        <taxon>Dikarya</taxon>
        <taxon>Ascomycota</taxon>
        <taxon>Taphrinomycotina</taxon>
        <taxon>Pneumocystomycetes</taxon>
        <taxon>Pneumocystaceae</taxon>
        <taxon>Pneumocystis</taxon>
    </lineage>
</organism>
<keyword evidence="10" id="KW-1185">Reference proteome</keyword>
<dbReference type="Pfam" id="PF23704">
    <property type="entry name" value="WHD_GTF3C1_N"/>
    <property type="match status" value="1"/>
</dbReference>
<evidence type="ECO:0000256" key="4">
    <source>
        <dbReference type="ARBA" id="ARBA00023163"/>
    </source>
</evidence>
<evidence type="ECO:0000256" key="2">
    <source>
        <dbReference type="ARBA" id="ARBA00022553"/>
    </source>
</evidence>
<evidence type="ECO:0000313" key="9">
    <source>
        <dbReference type="EMBL" id="QSL64827.1"/>
    </source>
</evidence>
<dbReference type="InterPro" id="IPR044210">
    <property type="entry name" value="Tfc3-like"/>
</dbReference>
<dbReference type="OrthoDB" id="68020at2759"/>
<name>A0A899G8D9_9ASCO</name>
<comment type="subcellular location">
    <subcellularLocation>
        <location evidence="1">Nucleus</location>
    </subcellularLocation>
</comment>
<dbReference type="InterPro" id="IPR046488">
    <property type="entry name" value="Sfc3/Tfc3_C"/>
</dbReference>
<dbReference type="PANTHER" id="PTHR15180:SF1">
    <property type="entry name" value="GENERAL TRANSCRIPTION FACTOR 3C POLYPEPTIDE 1"/>
    <property type="match status" value="1"/>
</dbReference>
<accession>A0A899G8D9</accession>
<evidence type="ECO:0000256" key="1">
    <source>
        <dbReference type="ARBA" id="ARBA00004123"/>
    </source>
</evidence>
<dbReference type="GO" id="GO:0042791">
    <property type="term" value="P:5S class rRNA transcription by RNA polymerase III"/>
    <property type="evidence" value="ECO:0007669"/>
    <property type="project" value="TreeGrafter"/>
</dbReference>
<dbReference type="Proteomes" id="UP000663699">
    <property type="component" value="Chromosome 4"/>
</dbReference>
<evidence type="ECO:0000259" key="8">
    <source>
        <dbReference type="Pfam" id="PF23704"/>
    </source>
</evidence>
<keyword evidence="3" id="KW-0238">DNA-binding</keyword>
<dbReference type="InterPro" id="IPR007309">
    <property type="entry name" value="TFIIIC_Bblock-bd"/>
</dbReference>